<dbReference type="CDD" id="cd00198">
    <property type="entry name" value="vWFA"/>
    <property type="match status" value="1"/>
</dbReference>
<evidence type="ECO:0000256" key="1">
    <source>
        <dbReference type="SAM" id="MobiDB-lite"/>
    </source>
</evidence>
<feature type="compositionally biased region" description="Polar residues" evidence="1">
    <location>
        <begin position="1391"/>
        <end position="1422"/>
    </location>
</feature>
<dbReference type="InterPro" id="IPR032770">
    <property type="entry name" value="DUF4537"/>
</dbReference>
<dbReference type="PANTHER" id="PTHR46785:SF1">
    <property type="entry name" value="VON WILLEBRAND FACTOR A DOMAIN-CONTAINING PROTEIN 3B"/>
    <property type="match status" value="1"/>
</dbReference>
<dbReference type="Pfam" id="PF15057">
    <property type="entry name" value="DUF4537"/>
    <property type="match status" value="2"/>
</dbReference>
<dbReference type="Gene3D" id="2.30.30.140">
    <property type="match status" value="1"/>
</dbReference>
<feature type="compositionally biased region" description="Low complexity" evidence="1">
    <location>
        <begin position="1069"/>
        <end position="1087"/>
    </location>
</feature>
<accession>A0ABY7DTZ1</accession>
<gene>
    <name evidence="4" type="ORF">MAR_024483</name>
</gene>
<feature type="region of interest" description="Disordered" evidence="1">
    <location>
        <begin position="1051"/>
        <end position="1094"/>
    </location>
</feature>
<evidence type="ECO:0000259" key="3">
    <source>
        <dbReference type="Pfam" id="PF15057"/>
    </source>
</evidence>
<dbReference type="SUPFAM" id="SSF53300">
    <property type="entry name" value="vWA-like"/>
    <property type="match status" value="1"/>
</dbReference>
<feature type="domain" description="DUF4537" evidence="3">
    <location>
        <begin position="1456"/>
        <end position="1574"/>
    </location>
</feature>
<dbReference type="PANTHER" id="PTHR46785">
    <property type="entry name" value="VON WILLEBRAND FACTOR A DOMAIN-CONTAINING PROTEIN 3B"/>
    <property type="match status" value="1"/>
</dbReference>
<reference evidence="4" key="1">
    <citation type="submission" date="2022-11" db="EMBL/GenBank/DDBJ databases">
        <title>Centuries of genome instability and evolution in soft-shell clam transmissible cancer (bioRxiv).</title>
        <authorList>
            <person name="Hart S.F.M."/>
            <person name="Yonemitsu M.A."/>
            <person name="Giersch R.M."/>
            <person name="Beal B.F."/>
            <person name="Arriagada G."/>
            <person name="Davis B.W."/>
            <person name="Ostrander E.A."/>
            <person name="Goff S.P."/>
            <person name="Metzger M.J."/>
        </authorList>
    </citation>
    <scope>NUCLEOTIDE SEQUENCE</scope>
    <source>
        <strain evidence="4">MELC-2E11</strain>
        <tissue evidence="4">Siphon/mantle</tissue>
    </source>
</reference>
<feature type="domain" description="VWFA" evidence="2">
    <location>
        <begin position="560"/>
        <end position="666"/>
    </location>
</feature>
<feature type="compositionally biased region" description="Pro residues" evidence="1">
    <location>
        <begin position="755"/>
        <end position="764"/>
    </location>
</feature>
<sequence>MELCRKKEVSERMEVCKMDAMLVVDSYKKNAYSDKVSFDINPRMLNETPSSVIVKSQDDYNPEVCIKKTPSQEWELDVRPLISTKKWLQNYGLHKNKLTFAQILPVIGFKMAEDFDPTLKRPVSSRYAEGRFHQLMRPDGKMFNVTCGREKLRQLDARLQQAIHLYKRRLEWLTTESRRVFGVIEERAITIVLDIRNMSPQQFDLYRMALERVIYEQITQIAKFNLIRASDDIKMYQDHCVPVTHDTIEMAIKWLWGLDRLGAVSSTACVESMLRAFEDKQNEAVYLFTEGSSVDTCRQLLKEKVASVCCKPPVNVVSYNCENSDTVRFLREFAESAKGKIHVYAIIMEMDSFEGLPVDPNTNKANILLKKKTFGGIPPGAGVREDVILLFQQMEEALSELAPQVDSSMINEQYMSSCHWLAKYGLGARKLELYDALAAVAFHHRDGVVDLQTHPGEECQTDALRFKKLVNAKYCDRFPVVRWKDGKVVHVQVTPELHRTYEQKVLTALRAIQSRIDWLNQGSRALFGTLIEDQVYILIDTSESMVPSIQYVKDKLFLLMQAQVWQNRLVEVTETSLEGAWRWIQGLSCWGSTNTYAALQHALSDPGTQAIYLLTDGRPDQPPKSIIAQVQMQHSVPVHTISFNCNDTEANIFLHDLAVATGGRYHYFSDKGCDPEGQPESFESEDIRLLKEELSRGLENLDRVAELRDECSKLSWKKGIDELKSCSRAHPLPGKDRVSAVPAMEPQELYRSHTPTPPPRPGSAPPDRSHTPTPPPPKVTTSVESRSFTMAKRKTSKTRPSSARGSMKPLAAGHTRTSLLRTLNSQGSFDPEEWLLPETKQLFEKQATRQKRLAQVLEENAMSPRVLRTVSSKEWLKKNSLVAKQLTLLDALAPTLVTHKAKYVPILDKHVMAKVFDEILPIAHVSNKSRRSIKLINPQGVNLKAYEERLLRQIDIYNRRLDALVWGAVPRDLRDEEFGEEKGPVSFLNNRIWFMKALEEAQWPISSYNIILLEEEIGKAERFLQQSRDLRNITSGNKETDELSVYSDRGSVASGLSNKSKELSKSKESVSSSGSSSSSGSTSTARSKTSKCSKRSSSQYVQVLEFRESGKKKTRKRTEVIPEQHGGLVLPEGPQVVISDTESQDSNASLVDYEKDMVGLRVIACDKRDGLYYPGHVTISQESAFAMVTFAGDRRQKVRSQMIIPMSGAIPRPELRRSSTPSCSTMLRGMQASKQIVSMETTPCDLPDDSSSVASSKSSRSYRKKKQKITQKLSKKSSKGRSRNRSSSDNTTPRGRASPYARPESPVPKARPKSPPLPRTASVVGNVTRSDMYSERTDSRHVNVDEKEEIIQHLQSQLEKQKRKQFRQERRLVRQARKINKINKKLKEGEFSSQNISQESRISQYSEKSVTRSQFTSSSDTDMTPGRRKTSPDGTSFKETSNIRGSSHQNDDIYEHEEVLARWTDDGWWYRGRVEGRGEDETYVVVDATGYSEQMARDDILSENQHKFEVVQPQDFVIAPHPKYVFSFAPGEVLQTYANQNVKVEFYDGNIADLPSDGVYRVSKAKYNQTVDYIKRKEKDLHGKSVVARDDSTGVYKLGVVDSRVGLGQQYYICWLDGDMSKQNGHHIFEVGQRQGRHNDWDFVLAPVDDRKKVFLPATVAYSSPFTVEFCNGKSSSRVKRDQCFWLNQEYYRNAVEFYRSKNT</sequence>
<feature type="compositionally biased region" description="Basic and acidic residues" evidence="1">
    <location>
        <begin position="1332"/>
        <end position="1345"/>
    </location>
</feature>
<organism evidence="4 5">
    <name type="scientific">Mya arenaria</name>
    <name type="common">Soft-shell clam</name>
    <dbReference type="NCBI Taxonomy" id="6604"/>
    <lineage>
        <taxon>Eukaryota</taxon>
        <taxon>Metazoa</taxon>
        <taxon>Spiralia</taxon>
        <taxon>Lophotrochozoa</taxon>
        <taxon>Mollusca</taxon>
        <taxon>Bivalvia</taxon>
        <taxon>Autobranchia</taxon>
        <taxon>Heteroconchia</taxon>
        <taxon>Euheterodonta</taxon>
        <taxon>Imparidentia</taxon>
        <taxon>Neoheterodontei</taxon>
        <taxon>Myida</taxon>
        <taxon>Myoidea</taxon>
        <taxon>Myidae</taxon>
        <taxon>Mya</taxon>
    </lineage>
</organism>
<name>A0ABY7DTZ1_MYAAR</name>
<feature type="domain" description="VWFA" evidence="2">
    <location>
        <begin position="189"/>
        <end position="342"/>
    </location>
</feature>
<keyword evidence="5" id="KW-1185">Reference proteome</keyword>
<feature type="domain" description="DUF4537" evidence="3">
    <location>
        <begin position="1583"/>
        <end position="1698"/>
    </location>
</feature>
<dbReference type="Proteomes" id="UP001164746">
    <property type="component" value="Chromosome 3"/>
</dbReference>
<feature type="compositionally biased region" description="Polar residues" evidence="1">
    <location>
        <begin position="1432"/>
        <end position="1448"/>
    </location>
</feature>
<feature type="region of interest" description="Disordered" evidence="1">
    <location>
        <begin position="1241"/>
        <end position="1345"/>
    </location>
</feature>
<feature type="compositionally biased region" description="Basic residues" evidence="1">
    <location>
        <begin position="1260"/>
        <end position="1284"/>
    </location>
</feature>
<dbReference type="InterPro" id="IPR036465">
    <property type="entry name" value="vWFA_dom_sf"/>
</dbReference>
<feature type="compositionally biased region" description="Low complexity" evidence="1">
    <location>
        <begin position="1250"/>
        <end position="1259"/>
    </location>
</feature>
<dbReference type="Pfam" id="PF13768">
    <property type="entry name" value="VWA_3"/>
    <property type="match status" value="2"/>
</dbReference>
<feature type="region of interest" description="Disordered" evidence="1">
    <location>
        <begin position="749"/>
        <end position="811"/>
    </location>
</feature>
<dbReference type="EMBL" id="CP111014">
    <property type="protein sequence ID" value="WAR00111.1"/>
    <property type="molecule type" value="Genomic_DNA"/>
</dbReference>
<proteinExistence type="predicted"/>
<feature type="region of interest" description="Disordered" evidence="1">
    <location>
        <begin position="1384"/>
        <end position="1450"/>
    </location>
</feature>
<dbReference type="InterPro" id="IPR002035">
    <property type="entry name" value="VWF_A"/>
</dbReference>
<evidence type="ECO:0000313" key="5">
    <source>
        <dbReference type="Proteomes" id="UP001164746"/>
    </source>
</evidence>
<evidence type="ECO:0000313" key="4">
    <source>
        <dbReference type="EMBL" id="WAR00111.1"/>
    </source>
</evidence>
<protein>
    <submittedName>
        <fullName evidence="4">VWA3B-like protein</fullName>
    </submittedName>
</protein>
<feature type="compositionally biased region" description="Basic and acidic residues" evidence="1">
    <location>
        <begin position="1059"/>
        <end position="1068"/>
    </location>
</feature>
<dbReference type="CDD" id="cd04508">
    <property type="entry name" value="Tudor_SF"/>
    <property type="match status" value="1"/>
</dbReference>
<dbReference type="Gene3D" id="3.40.50.410">
    <property type="entry name" value="von Willebrand factor, type A domain"/>
    <property type="match status" value="1"/>
</dbReference>
<evidence type="ECO:0000259" key="2">
    <source>
        <dbReference type="Pfam" id="PF13768"/>
    </source>
</evidence>